<comment type="caution">
    <text evidence="1">The sequence shown here is derived from an EMBL/GenBank/DDBJ whole genome shotgun (WGS) entry which is preliminary data.</text>
</comment>
<dbReference type="Proteomes" id="UP001567538">
    <property type="component" value="Unassembled WGS sequence"/>
</dbReference>
<keyword evidence="2" id="KW-1185">Reference proteome</keyword>
<protein>
    <submittedName>
        <fullName evidence="1">Receptor-like protein kinase ANXUR2 isoform X2</fullName>
    </submittedName>
</protein>
<sequence>MITFLPIAREAISLSVLQSGESSVDVGPFTLWLLMLDRKEIILEKLLQRWLQLLPRVLENGEDATIERLHHMIKHEFISELSRSLSMLKHENVVELVV</sequence>
<name>A0ABD1GFK5_SALDI</name>
<evidence type="ECO:0000313" key="2">
    <source>
        <dbReference type="Proteomes" id="UP001567538"/>
    </source>
</evidence>
<evidence type="ECO:0000313" key="1">
    <source>
        <dbReference type="EMBL" id="KAL1542004.1"/>
    </source>
</evidence>
<gene>
    <name evidence="1" type="ORF">AAHA92_26147</name>
</gene>
<proteinExistence type="predicted"/>
<reference evidence="1 2" key="1">
    <citation type="submission" date="2024-06" db="EMBL/GenBank/DDBJ databases">
        <title>A chromosome level genome sequence of Diviner's sage (Salvia divinorum).</title>
        <authorList>
            <person name="Ford S.A."/>
            <person name="Ro D.-K."/>
            <person name="Ness R.W."/>
            <person name="Phillips M.A."/>
        </authorList>
    </citation>
    <scope>NUCLEOTIDE SEQUENCE [LARGE SCALE GENOMIC DNA]</scope>
    <source>
        <strain evidence="1">SAF-2024a</strain>
        <tissue evidence="1">Leaf</tissue>
    </source>
</reference>
<dbReference type="AlphaFoldDB" id="A0ABD1GFK5"/>
<accession>A0ABD1GFK5</accession>
<organism evidence="1 2">
    <name type="scientific">Salvia divinorum</name>
    <name type="common">Maria pastora</name>
    <name type="synonym">Diviner's sage</name>
    <dbReference type="NCBI Taxonomy" id="28513"/>
    <lineage>
        <taxon>Eukaryota</taxon>
        <taxon>Viridiplantae</taxon>
        <taxon>Streptophyta</taxon>
        <taxon>Embryophyta</taxon>
        <taxon>Tracheophyta</taxon>
        <taxon>Spermatophyta</taxon>
        <taxon>Magnoliopsida</taxon>
        <taxon>eudicotyledons</taxon>
        <taxon>Gunneridae</taxon>
        <taxon>Pentapetalae</taxon>
        <taxon>asterids</taxon>
        <taxon>lamiids</taxon>
        <taxon>Lamiales</taxon>
        <taxon>Lamiaceae</taxon>
        <taxon>Nepetoideae</taxon>
        <taxon>Mentheae</taxon>
        <taxon>Salviinae</taxon>
        <taxon>Salvia</taxon>
        <taxon>Salvia subgen. Calosphace</taxon>
    </lineage>
</organism>
<dbReference type="EMBL" id="JBEAFC010000009">
    <property type="protein sequence ID" value="KAL1542004.1"/>
    <property type="molecule type" value="Genomic_DNA"/>
</dbReference>